<dbReference type="Proteomes" id="UP001500751">
    <property type="component" value="Unassembled WGS sequence"/>
</dbReference>
<accession>A0ABP5H5F9</accession>
<comment type="caution">
    <text evidence="2">The sequence shown here is derived from an EMBL/GenBank/DDBJ whole genome shotgun (WGS) entry which is preliminary data.</text>
</comment>
<evidence type="ECO:0000313" key="2">
    <source>
        <dbReference type="EMBL" id="GAA2065380.1"/>
    </source>
</evidence>
<dbReference type="RefSeq" id="WP_344672023.1">
    <property type="nucleotide sequence ID" value="NZ_BAAAQN010000102.1"/>
</dbReference>
<dbReference type="EMBL" id="BAAAQN010000102">
    <property type="protein sequence ID" value="GAA2065380.1"/>
    <property type="molecule type" value="Genomic_DNA"/>
</dbReference>
<sequence>MPIDHHHSPIVVFGAGGRAGTAILAEVARRGRPVTAVVRDPARHPGLADLGAGITVAAGDLTDASSVASVTSGGATALINAVTPFTAPPDSFDDFDADYYAKLVDNLGQAAATIGSRVIEIGLFAMLRTGDTRVFEDPAAFPAFLRPFAEARLRGLNAWHENQHKYEHEHGYEHEPATGIDWLILTPPPGLSPQAPPTGRYRLGDDTLAPEAATPLSYADLALAVLDQIDIPTIHRRQTAVYGLA</sequence>
<feature type="domain" description="NAD(P)-binding" evidence="1">
    <location>
        <begin position="14"/>
        <end position="230"/>
    </location>
</feature>
<dbReference type="SUPFAM" id="SSF51735">
    <property type="entry name" value="NAD(P)-binding Rossmann-fold domains"/>
    <property type="match status" value="1"/>
</dbReference>
<gene>
    <name evidence="2" type="ORF">GCM10009839_91260</name>
</gene>
<evidence type="ECO:0000259" key="1">
    <source>
        <dbReference type="Pfam" id="PF13460"/>
    </source>
</evidence>
<keyword evidence="3" id="KW-1185">Reference proteome</keyword>
<organism evidence="2 3">
    <name type="scientific">Catenulispora yoronensis</name>
    <dbReference type="NCBI Taxonomy" id="450799"/>
    <lineage>
        <taxon>Bacteria</taxon>
        <taxon>Bacillati</taxon>
        <taxon>Actinomycetota</taxon>
        <taxon>Actinomycetes</taxon>
        <taxon>Catenulisporales</taxon>
        <taxon>Catenulisporaceae</taxon>
        <taxon>Catenulispora</taxon>
    </lineage>
</organism>
<reference evidence="3" key="1">
    <citation type="journal article" date="2019" name="Int. J. Syst. Evol. Microbiol.">
        <title>The Global Catalogue of Microorganisms (GCM) 10K type strain sequencing project: providing services to taxonomists for standard genome sequencing and annotation.</title>
        <authorList>
            <consortium name="The Broad Institute Genomics Platform"/>
            <consortium name="The Broad Institute Genome Sequencing Center for Infectious Disease"/>
            <person name="Wu L."/>
            <person name="Ma J."/>
        </authorList>
    </citation>
    <scope>NUCLEOTIDE SEQUENCE [LARGE SCALE GENOMIC DNA]</scope>
    <source>
        <strain evidence="3">JCM 16014</strain>
    </source>
</reference>
<protein>
    <submittedName>
        <fullName evidence="2">NAD(P)-dependent oxidoreductase</fullName>
    </submittedName>
</protein>
<proteinExistence type="predicted"/>
<dbReference type="Gene3D" id="3.40.50.720">
    <property type="entry name" value="NAD(P)-binding Rossmann-like Domain"/>
    <property type="match status" value="1"/>
</dbReference>
<dbReference type="InterPro" id="IPR051606">
    <property type="entry name" value="Polyketide_Oxido-like"/>
</dbReference>
<dbReference type="PANTHER" id="PTHR43355:SF2">
    <property type="entry name" value="FLAVIN REDUCTASE (NADPH)"/>
    <property type="match status" value="1"/>
</dbReference>
<evidence type="ECO:0000313" key="3">
    <source>
        <dbReference type="Proteomes" id="UP001500751"/>
    </source>
</evidence>
<name>A0ABP5H5F9_9ACTN</name>
<dbReference type="PANTHER" id="PTHR43355">
    <property type="entry name" value="FLAVIN REDUCTASE (NADPH)"/>
    <property type="match status" value="1"/>
</dbReference>
<dbReference type="InterPro" id="IPR016040">
    <property type="entry name" value="NAD(P)-bd_dom"/>
</dbReference>
<dbReference type="Pfam" id="PF13460">
    <property type="entry name" value="NAD_binding_10"/>
    <property type="match status" value="1"/>
</dbReference>
<dbReference type="InterPro" id="IPR036291">
    <property type="entry name" value="NAD(P)-bd_dom_sf"/>
</dbReference>